<dbReference type="AlphaFoldDB" id="A0A401LBK4"/>
<accession>A0A401LBK4</accession>
<name>A0A401LBK4_9FIRM</name>
<feature type="transmembrane region" description="Helical" evidence="1">
    <location>
        <begin position="51"/>
        <end position="67"/>
    </location>
</feature>
<evidence type="ECO:0000313" key="2">
    <source>
        <dbReference type="EMBL" id="GCB28933.1"/>
    </source>
</evidence>
<keyword evidence="1" id="KW-0812">Transmembrane</keyword>
<reference evidence="2 3" key="1">
    <citation type="submission" date="2018-10" db="EMBL/GenBank/DDBJ databases">
        <title>Draft Genome Sequence of Anaerotignum sp. KCTC 15736.</title>
        <authorList>
            <person name="Choi S.H."/>
            <person name="Kim J.S."/>
            <person name="Kang S.W."/>
            <person name="Lee J.S."/>
            <person name="Park S.H."/>
        </authorList>
    </citation>
    <scope>NUCLEOTIDE SEQUENCE [LARGE SCALE GENOMIC DNA]</scope>
    <source>
        <strain evidence="2 3">KCTC 15736</strain>
    </source>
</reference>
<keyword evidence="1" id="KW-1133">Transmembrane helix</keyword>
<protein>
    <submittedName>
        <fullName evidence="2">Uncharacterized protein</fullName>
    </submittedName>
</protein>
<proteinExistence type="predicted"/>
<organism evidence="2 3">
    <name type="scientific">Anaerotignum faecicola</name>
    <dbReference type="NCBI Taxonomy" id="2358141"/>
    <lineage>
        <taxon>Bacteria</taxon>
        <taxon>Bacillati</taxon>
        <taxon>Bacillota</taxon>
        <taxon>Clostridia</taxon>
        <taxon>Lachnospirales</taxon>
        <taxon>Anaerotignaceae</taxon>
        <taxon>Anaerotignum</taxon>
    </lineage>
</organism>
<keyword evidence="1" id="KW-0472">Membrane</keyword>
<comment type="caution">
    <text evidence="2">The sequence shown here is derived from an EMBL/GenBank/DDBJ whole genome shotgun (WGS) entry which is preliminary data.</text>
</comment>
<keyword evidence="3" id="KW-1185">Reference proteome</keyword>
<dbReference type="Proteomes" id="UP000287361">
    <property type="component" value="Unassembled WGS sequence"/>
</dbReference>
<evidence type="ECO:0000313" key="3">
    <source>
        <dbReference type="Proteomes" id="UP000287361"/>
    </source>
</evidence>
<dbReference type="EMBL" id="BHVZ01000001">
    <property type="protein sequence ID" value="GCB28933.1"/>
    <property type="molecule type" value="Genomic_DNA"/>
</dbReference>
<gene>
    <name evidence="2" type="ORF">KGMB03357_05940</name>
</gene>
<evidence type="ECO:0000256" key="1">
    <source>
        <dbReference type="SAM" id="Phobius"/>
    </source>
</evidence>
<sequence>MREQGIFFCTEDVKLLSKKGNYAMLKTEDYRLAVQSLSAKGVMSMVTYADLFQYSLVIIGIITLCFLHKN</sequence>